<evidence type="ECO:0000256" key="5">
    <source>
        <dbReference type="ARBA" id="ARBA00023136"/>
    </source>
</evidence>
<comment type="caution">
    <text evidence="7">The sequence shown here is derived from an EMBL/GenBank/DDBJ whole genome shotgun (WGS) entry which is preliminary data.</text>
</comment>
<evidence type="ECO:0000256" key="1">
    <source>
        <dbReference type="ARBA" id="ARBA00004651"/>
    </source>
</evidence>
<keyword evidence="2" id="KW-1003">Cell membrane</keyword>
<evidence type="ECO:0000313" key="8">
    <source>
        <dbReference type="Proteomes" id="UP001596001"/>
    </source>
</evidence>
<feature type="transmembrane region" description="Helical" evidence="6">
    <location>
        <begin position="38"/>
        <end position="59"/>
    </location>
</feature>
<comment type="subcellular location">
    <subcellularLocation>
        <location evidence="1">Cell membrane</location>
        <topology evidence="1">Multi-pass membrane protein</topology>
    </subcellularLocation>
</comment>
<feature type="transmembrane region" description="Helical" evidence="6">
    <location>
        <begin position="130"/>
        <end position="150"/>
    </location>
</feature>
<dbReference type="InterPro" id="IPR005598">
    <property type="entry name" value="ATP_synth_I"/>
</dbReference>
<dbReference type="Proteomes" id="UP001596001">
    <property type="component" value="Unassembled WGS sequence"/>
</dbReference>
<evidence type="ECO:0000256" key="4">
    <source>
        <dbReference type="ARBA" id="ARBA00022989"/>
    </source>
</evidence>
<sequence length="158" mass="17131">MKTIAPFDTEAEAEESDFKPLSAEEAQVWRQRHPAVSVWRVIAIQVLVGVLVALLAKLISGKAAIAWSAAYGAFAVVIPAVLFARGMGRQRFAKSAGSAMVGFFVWELVKIVLTVAMLAAAPRVVAQLNWLALLAGMVVTMKTYWIALMVQSSVRKTD</sequence>
<name>A0ABV9QI16_9BURK</name>
<protein>
    <submittedName>
        <fullName evidence="7">ATP synthase subunit I</fullName>
    </submittedName>
</protein>
<evidence type="ECO:0000313" key="7">
    <source>
        <dbReference type="EMBL" id="MFC4790401.1"/>
    </source>
</evidence>
<dbReference type="RefSeq" id="WP_382434871.1">
    <property type="nucleotide sequence ID" value="NZ_JBHSHJ010000018.1"/>
</dbReference>
<accession>A0ABV9QI16</accession>
<organism evidence="7 8">
    <name type="scientific">Giesbergeria sinuosa</name>
    <dbReference type="NCBI Taxonomy" id="80883"/>
    <lineage>
        <taxon>Bacteria</taxon>
        <taxon>Pseudomonadati</taxon>
        <taxon>Pseudomonadota</taxon>
        <taxon>Betaproteobacteria</taxon>
        <taxon>Burkholderiales</taxon>
        <taxon>Comamonadaceae</taxon>
        <taxon>Giesbergeria</taxon>
    </lineage>
</organism>
<feature type="transmembrane region" description="Helical" evidence="6">
    <location>
        <begin position="65"/>
        <end position="84"/>
    </location>
</feature>
<keyword evidence="8" id="KW-1185">Reference proteome</keyword>
<dbReference type="Pfam" id="PF03899">
    <property type="entry name" value="ATP-synt_I"/>
    <property type="match status" value="1"/>
</dbReference>
<keyword evidence="5 6" id="KW-0472">Membrane</keyword>
<keyword evidence="3 6" id="KW-0812">Transmembrane</keyword>
<evidence type="ECO:0000256" key="6">
    <source>
        <dbReference type="SAM" id="Phobius"/>
    </source>
</evidence>
<evidence type="ECO:0000256" key="3">
    <source>
        <dbReference type="ARBA" id="ARBA00022692"/>
    </source>
</evidence>
<proteinExistence type="predicted"/>
<keyword evidence="4 6" id="KW-1133">Transmembrane helix</keyword>
<evidence type="ECO:0000256" key="2">
    <source>
        <dbReference type="ARBA" id="ARBA00022475"/>
    </source>
</evidence>
<dbReference type="EMBL" id="JBHSHJ010000018">
    <property type="protein sequence ID" value="MFC4790401.1"/>
    <property type="molecule type" value="Genomic_DNA"/>
</dbReference>
<feature type="transmembrane region" description="Helical" evidence="6">
    <location>
        <begin position="96"/>
        <end position="118"/>
    </location>
</feature>
<reference evidence="8" key="1">
    <citation type="journal article" date="2019" name="Int. J. Syst. Evol. Microbiol.">
        <title>The Global Catalogue of Microorganisms (GCM) 10K type strain sequencing project: providing services to taxonomists for standard genome sequencing and annotation.</title>
        <authorList>
            <consortium name="The Broad Institute Genomics Platform"/>
            <consortium name="The Broad Institute Genome Sequencing Center for Infectious Disease"/>
            <person name="Wu L."/>
            <person name="Ma J."/>
        </authorList>
    </citation>
    <scope>NUCLEOTIDE SEQUENCE [LARGE SCALE GENOMIC DNA]</scope>
    <source>
        <strain evidence="8">CCUG 49452</strain>
    </source>
</reference>
<gene>
    <name evidence="7" type="ORF">ACFO6X_15565</name>
</gene>